<evidence type="ECO:0000256" key="6">
    <source>
        <dbReference type="ARBA" id="ARBA00022771"/>
    </source>
</evidence>
<dbReference type="Gene3D" id="3.30.160.60">
    <property type="entry name" value="Classic Zinc Finger"/>
    <property type="match status" value="3"/>
</dbReference>
<proteinExistence type="inferred from homology"/>
<evidence type="ECO:0000256" key="3">
    <source>
        <dbReference type="ARBA" id="ARBA00006991"/>
    </source>
</evidence>
<evidence type="ECO:0000256" key="2">
    <source>
        <dbReference type="ARBA" id="ARBA00004123"/>
    </source>
</evidence>
<dbReference type="GO" id="GO:0000977">
    <property type="term" value="F:RNA polymerase II transcription regulatory region sequence-specific DNA binding"/>
    <property type="evidence" value="ECO:0007669"/>
    <property type="project" value="TreeGrafter"/>
</dbReference>
<dbReference type="InterPro" id="IPR013087">
    <property type="entry name" value="Znf_C2H2_type"/>
</dbReference>
<name>A0A7R8WPE6_9CRUS</name>
<dbReference type="SUPFAM" id="SSF57667">
    <property type="entry name" value="beta-beta-alpha zinc fingers"/>
    <property type="match status" value="2"/>
</dbReference>
<dbReference type="PANTHER" id="PTHR14196">
    <property type="entry name" value="ODD-SKIPPED - RELATED"/>
    <property type="match status" value="1"/>
</dbReference>
<keyword evidence="11" id="KW-0539">Nucleus</keyword>
<dbReference type="GO" id="GO:0005634">
    <property type="term" value="C:nucleus"/>
    <property type="evidence" value="ECO:0007669"/>
    <property type="project" value="UniProtKB-SubCell"/>
</dbReference>
<evidence type="ECO:0000256" key="5">
    <source>
        <dbReference type="ARBA" id="ARBA00022737"/>
    </source>
</evidence>
<dbReference type="FunFam" id="3.30.160.60:FF:001134">
    <property type="entry name" value="Zinc finger protein 70"/>
    <property type="match status" value="1"/>
</dbReference>
<dbReference type="SMART" id="SM00355">
    <property type="entry name" value="ZnF_C2H2"/>
    <property type="match status" value="3"/>
</dbReference>
<gene>
    <name evidence="12" type="ORF">CTOB1V02_LOCUS12500</name>
</gene>
<keyword evidence="10" id="KW-0804">Transcription</keyword>
<keyword evidence="4" id="KW-0479">Metal-binding</keyword>
<comment type="function">
    <text evidence="1">May be involved in transcriptional regulation.</text>
</comment>
<accession>A0A7R8WPE6</accession>
<sequence>MLKAILAVRNSSPVIENKHSFHFYFHVVLSVSLGLSETDIYVGVGAEIQKDHSVLELQSLHEECHFTKLEGPEASSDHNDLSRSVETVRSQDVIPGPMENNKQICDEPDQIEISEDDGTVQKGKNSPSHCQPKKRFPCAVCGKSLSKKSLQSHERTHTGEKPFACKICGKAFSDRSALARHKLIHTGEKPFSCRICGKGFVQRSSLARHKLIHTGEKPF</sequence>
<protein>
    <submittedName>
        <fullName evidence="12">Uncharacterized protein</fullName>
    </submittedName>
</protein>
<evidence type="ECO:0000256" key="8">
    <source>
        <dbReference type="ARBA" id="ARBA00023015"/>
    </source>
</evidence>
<dbReference type="InterPro" id="IPR036236">
    <property type="entry name" value="Znf_C2H2_sf"/>
</dbReference>
<dbReference type="EMBL" id="OB669466">
    <property type="protein sequence ID" value="CAD7234684.1"/>
    <property type="molecule type" value="Genomic_DNA"/>
</dbReference>
<dbReference type="InterPro" id="IPR050717">
    <property type="entry name" value="C2H2-ZF_Transcription_Reg"/>
</dbReference>
<keyword evidence="7" id="KW-0862">Zinc</keyword>
<dbReference type="PANTHER" id="PTHR14196:SF12">
    <property type="entry name" value="ZINC FINGER PROTEIN 208-LIKE"/>
    <property type="match status" value="1"/>
</dbReference>
<evidence type="ECO:0000256" key="1">
    <source>
        <dbReference type="ARBA" id="ARBA00003767"/>
    </source>
</evidence>
<comment type="similarity">
    <text evidence="3">Belongs to the krueppel C2H2-type zinc-finger protein family.</text>
</comment>
<dbReference type="GO" id="GO:0000981">
    <property type="term" value="F:DNA-binding transcription factor activity, RNA polymerase II-specific"/>
    <property type="evidence" value="ECO:0007669"/>
    <property type="project" value="TreeGrafter"/>
</dbReference>
<keyword evidence="9" id="KW-0238">DNA-binding</keyword>
<dbReference type="OrthoDB" id="6348372at2759"/>
<keyword evidence="6" id="KW-0863">Zinc-finger</keyword>
<keyword evidence="8" id="KW-0805">Transcription regulation</keyword>
<organism evidence="12">
    <name type="scientific">Cyprideis torosa</name>
    <dbReference type="NCBI Taxonomy" id="163714"/>
    <lineage>
        <taxon>Eukaryota</taxon>
        <taxon>Metazoa</taxon>
        <taxon>Ecdysozoa</taxon>
        <taxon>Arthropoda</taxon>
        <taxon>Crustacea</taxon>
        <taxon>Oligostraca</taxon>
        <taxon>Ostracoda</taxon>
        <taxon>Podocopa</taxon>
        <taxon>Podocopida</taxon>
        <taxon>Cytherocopina</taxon>
        <taxon>Cytheroidea</taxon>
        <taxon>Cytherideidae</taxon>
        <taxon>Cyprideis</taxon>
    </lineage>
</organism>
<reference evidence="12" key="1">
    <citation type="submission" date="2020-11" db="EMBL/GenBank/DDBJ databases">
        <authorList>
            <person name="Tran Van P."/>
        </authorList>
    </citation>
    <scope>NUCLEOTIDE SEQUENCE</scope>
</reference>
<dbReference type="GO" id="GO:0008270">
    <property type="term" value="F:zinc ion binding"/>
    <property type="evidence" value="ECO:0007669"/>
    <property type="project" value="UniProtKB-KW"/>
</dbReference>
<evidence type="ECO:0000256" key="9">
    <source>
        <dbReference type="ARBA" id="ARBA00023125"/>
    </source>
</evidence>
<dbReference type="Pfam" id="PF00096">
    <property type="entry name" value="zf-C2H2"/>
    <property type="match status" value="3"/>
</dbReference>
<dbReference type="AlphaFoldDB" id="A0A7R8WPE6"/>
<comment type="subcellular location">
    <subcellularLocation>
        <location evidence="2">Nucleus</location>
    </subcellularLocation>
</comment>
<keyword evidence="5" id="KW-0677">Repeat</keyword>
<evidence type="ECO:0000313" key="12">
    <source>
        <dbReference type="EMBL" id="CAD7234684.1"/>
    </source>
</evidence>
<evidence type="ECO:0000256" key="7">
    <source>
        <dbReference type="ARBA" id="ARBA00022833"/>
    </source>
</evidence>
<evidence type="ECO:0000256" key="4">
    <source>
        <dbReference type="ARBA" id="ARBA00022723"/>
    </source>
</evidence>
<dbReference type="PROSITE" id="PS50157">
    <property type="entry name" value="ZINC_FINGER_C2H2_2"/>
    <property type="match status" value="3"/>
</dbReference>
<evidence type="ECO:0000256" key="11">
    <source>
        <dbReference type="ARBA" id="ARBA00023242"/>
    </source>
</evidence>
<dbReference type="PROSITE" id="PS00028">
    <property type="entry name" value="ZINC_FINGER_C2H2_1"/>
    <property type="match status" value="2"/>
</dbReference>
<feature type="non-terminal residue" evidence="12">
    <location>
        <position position="1"/>
    </location>
</feature>
<dbReference type="FunFam" id="3.30.160.60:FF:002343">
    <property type="entry name" value="Zinc finger protein 33A"/>
    <property type="match status" value="1"/>
</dbReference>
<evidence type="ECO:0000256" key="10">
    <source>
        <dbReference type="ARBA" id="ARBA00023163"/>
    </source>
</evidence>